<dbReference type="SUPFAM" id="SSF52467">
    <property type="entry name" value="DHS-like NAD/FAD-binding domain"/>
    <property type="match status" value="1"/>
</dbReference>
<proteinExistence type="predicted"/>
<evidence type="ECO:0000313" key="1">
    <source>
        <dbReference type="EMBL" id="CAF1120046.1"/>
    </source>
</evidence>
<protein>
    <submittedName>
        <fullName evidence="1">Uncharacterized protein</fullName>
    </submittedName>
</protein>
<name>A0A814QJY0_ADIRI</name>
<dbReference type="Proteomes" id="UP000663828">
    <property type="component" value="Unassembled WGS sequence"/>
</dbReference>
<keyword evidence="2" id="KW-1185">Reference proteome</keyword>
<gene>
    <name evidence="1" type="ORF">XAT740_LOCUS19331</name>
</gene>
<dbReference type="InterPro" id="IPR029035">
    <property type="entry name" value="DHS-like_NAD/FAD-binding_dom"/>
</dbReference>
<accession>A0A814QJY0</accession>
<reference evidence="1" key="1">
    <citation type="submission" date="2021-02" db="EMBL/GenBank/DDBJ databases">
        <authorList>
            <person name="Nowell W R."/>
        </authorList>
    </citation>
    <scope>NUCLEOTIDE SEQUENCE</scope>
</reference>
<dbReference type="EMBL" id="CAJNOR010001315">
    <property type="protein sequence ID" value="CAF1120046.1"/>
    <property type="molecule type" value="Genomic_DNA"/>
</dbReference>
<dbReference type="Gene3D" id="3.40.50.1220">
    <property type="entry name" value="TPP-binding domain"/>
    <property type="match status" value="1"/>
</dbReference>
<sequence length="134" mass="15093">MSANTAQRIYAISVHDHAKRADVCLILGSSLWVTPAAHIPMLVNEQGGKLAIGNLQSTLLASLAELNVHIMRDDIIQRLIVQLEISIPEEELDLSHDITYTLFAAIRINVKQNEQVLYDSKSLKREEPIEKRRI</sequence>
<evidence type="ECO:0000313" key="2">
    <source>
        <dbReference type="Proteomes" id="UP000663828"/>
    </source>
</evidence>
<dbReference type="AlphaFoldDB" id="A0A814QJY0"/>
<organism evidence="1 2">
    <name type="scientific">Adineta ricciae</name>
    <name type="common">Rotifer</name>
    <dbReference type="NCBI Taxonomy" id="249248"/>
    <lineage>
        <taxon>Eukaryota</taxon>
        <taxon>Metazoa</taxon>
        <taxon>Spiralia</taxon>
        <taxon>Gnathifera</taxon>
        <taxon>Rotifera</taxon>
        <taxon>Eurotatoria</taxon>
        <taxon>Bdelloidea</taxon>
        <taxon>Adinetida</taxon>
        <taxon>Adinetidae</taxon>
        <taxon>Adineta</taxon>
    </lineage>
</organism>
<comment type="caution">
    <text evidence="1">The sequence shown here is derived from an EMBL/GenBank/DDBJ whole genome shotgun (WGS) entry which is preliminary data.</text>
</comment>